<reference evidence="2" key="1">
    <citation type="submission" date="2024-02" db="UniProtKB">
        <authorList>
            <consortium name="WormBaseParasite"/>
        </authorList>
    </citation>
    <scope>IDENTIFICATION</scope>
</reference>
<protein>
    <submittedName>
        <fullName evidence="2">Uncharacterized protein</fullName>
    </submittedName>
</protein>
<dbReference type="AlphaFoldDB" id="A0AAF3F673"/>
<name>A0AAF3F673_9BILA</name>
<accession>A0AAF3F673</accession>
<organism evidence="1 2">
    <name type="scientific">Mesorhabditis belari</name>
    <dbReference type="NCBI Taxonomy" id="2138241"/>
    <lineage>
        <taxon>Eukaryota</taxon>
        <taxon>Metazoa</taxon>
        <taxon>Ecdysozoa</taxon>
        <taxon>Nematoda</taxon>
        <taxon>Chromadorea</taxon>
        <taxon>Rhabditida</taxon>
        <taxon>Rhabditina</taxon>
        <taxon>Rhabditomorpha</taxon>
        <taxon>Rhabditoidea</taxon>
        <taxon>Rhabditidae</taxon>
        <taxon>Mesorhabditinae</taxon>
        <taxon>Mesorhabditis</taxon>
    </lineage>
</organism>
<keyword evidence="1" id="KW-1185">Reference proteome</keyword>
<evidence type="ECO:0000313" key="2">
    <source>
        <dbReference type="WBParaSite" id="MBELARI_LOCUS21254.1"/>
    </source>
</evidence>
<proteinExistence type="predicted"/>
<dbReference type="WBParaSite" id="MBELARI_LOCUS21254.1">
    <property type="protein sequence ID" value="MBELARI_LOCUS21254.1"/>
    <property type="gene ID" value="MBELARI_LOCUS21254"/>
</dbReference>
<dbReference type="Proteomes" id="UP000887575">
    <property type="component" value="Unassembled WGS sequence"/>
</dbReference>
<evidence type="ECO:0000313" key="1">
    <source>
        <dbReference type="Proteomes" id="UP000887575"/>
    </source>
</evidence>
<sequence>MSSGPFISRKVADAEYQAYNDYLEKTEVLKKFAAAIGKLYKMPEPTRPKDPIHFIIQEMVPNYKFPDAQVAKQKRLLLVQATLQRIKKHMKQQEKQEELRRRQFVELCRAHQQIALKSPHFTDRHFTPK</sequence>